<gene>
    <name evidence="2" type="ORF">E4680_03610</name>
</gene>
<sequence>MPDHHEHLWYDLFSRGARDWLRHNAKIRASVREQLPRLIAEADILSTDGNRRVRMPVRFLEHHRFKLSQDQEQSGVGQGKASPGDTLGSPVPQPGGTDEGGGGNDQGGVEFVVEMKVDEIVDWIWEELKLPELEPRASSILEEEDWTREGWDKRGARARLDRRRTMKEAIKRRAVQPEPAAPFTNDDLRYRQIKRRMRPNTQAVVLFGLDASSSMGERERVLAKTFFFWVLQGIRRRYSQLETAFIGHTVEAWEFSEEEFFQVSGQGGTVASTCFRKALEIIEARYPPAQYNVYFFYASDGENFQDDHELAVNSLHALSELANFSGYIEVATPSPMQRYLETSRVFDEVVSDPQRGARFSLTQEEDIWEAIRAFFGTQTQAA</sequence>
<dbReference type="EMBL" id="SRIO01000003">
    <property type="protein sequence ID" value="TFZ83594.1"/>
    <property type="molecule type" value="Genomic_DNA"/>
</dbReference>
<feature type="region of interest" description="Disordered" evidence="1">
    <location>
        <begin position="68"/>
        <end position="108"/>
    </location>
</feature>
<dbReference type="Pfam" id="PF04285">
    <property type="entry name" value="DUF444"/>
    <property type="match status" value="2"/>
</dbReference>
<dbReference type="InterPro" id="IPR006698">
    <property type="entry name" value="UPF0229"/>
</dbReference>
<accession>A0A4Z0FCV3</accession>
<dbReference type="Proteomes" id="UP000297890">
    <property type="component" value="Unassembled WGS sequence"/>
</dbReference>
<dbReference type="AlphaFoldDB" id="A0A4Z0FCV3"/>
<evidence type="ECO:0000313" key="3">
    <source>
        <dbReference type="Proteomes" id="UP000297890"/>
    </source>
</evidence>
<evidence type="ECO:0000313" key="2">
    <source>
        <dbReference type="EMBL" id="TFZ83594.1"/>
    </source>
</evidence>
<dbReference type="PANTHER" id="PTHR30510">
    <property type="entry name" value="UPF0229 PROTEIN YEAH"/>
    <property type="match status" value="1"/>
</dbReference>
<name>A0A4Z0FCV3_9GAMM</name>
<comment type="caution">
    <text evidence="2">The sequence shown here is derived from an EMBL/GenBank/DDBJ whole genome shotgun (WGS) entry which is preliminary data.</text>
</comment>
<dbReference type="OrthoDB" id="9788289at2"/>
<organism evidence="2 3">
    <name type="scientific">Candidatus Macondimonas diazotrophica</name>
    <dbReference type="NCBI Taxonomy" id="2305248"/>
    <lineage>
        <taxon>Bacteria</taxon>
        <taxon>Pseudomonadati</taxon>
        <taxon>Pseudomonadota</taxon>
        <taxon>Gammaproteobacteria</taxon>
        <taxon>Chromatiales</taxon>
        <taxon>Ectothiorhodospiraceae</taxon>
        <taxon>Candidatus Macondimonas</taxon>
    </lineage>
</organism>
<keyword evidence="3" id="KW-1185">Reference proteome</keyword>
<evidence type="ECO:0000256" key="1">
    <source>
        <dbReference type="SAM" id="MobiDB-lite"/>
    </source>
</evidence>
<feature type="compositionally biased region" description="Gly residues" evidence="1">
    <location>
        <begin position="97"/>
        <end position="106"/>
    </location>
</feature>
<dbReference type="RefSeq" id="WP_135281011.1">
    <property type="nucleotide sequence ID" value="NZ_SRIO01000003.1"/>
</dbReference>
<dbReference type="PANTHER" id="PTHR30510:SF2">
    <property type="entry name" value="UPF0229 PROTEIN YEAH"/>
    <property type="match status" value="1"/>
</dbReference>
<protein>
    <submittedName>
        <fullName evidence="2">DUF444 family protein</fullName>
    </submittedName>
</protein>
<reference evidence="2 3" key="1">
    <citation type="journal article" date="2019" name="ISME J.">
        <title>Candidatus Macondimonas diazotrophica, a novel gammaproteobacterial genus dominating crude-oil-contaminated coastal sediments.</title>
        <authorList>
            <person name="Karthikeyan S."/>
            <person name="Konstantinidis K."/>
        </authorList>
    </citation>
    <scope>NUCLEOTIDE SEQUENCE [LARGE SCALE GENOMIC DNA]</scope>
    <source>
        <strain evidence="2 3">KTK01</strain>
    </source>
</reference>
<proteinExistence type="predicted"/>